<feature type="domain" description="EF-hand" evidence="6">
    <location>
        <begin position="42"/>
        <end position="77"/>
    </location>
</feature>
<feature type="transmembrane region" description="Helical" evidence="4">
    <location>
        <begin position="391"/>
        <end position="407"/>
    </location>
</feature>
<dbReference type="InterPro" id="IPR002048">
    <property type="entry name" value="EF_hand_dom"/>
</dbReference>
<name>A0AAU9KAQ3_9CILI</name>
<reference evidence="7" key="1">
    <citation type="submission" date="2021-09" db="EMBL/GenBank/DDBJ databases">
        <authorList>
            <consortium name="AG Swart"/>
            <person name="Singh M."/>
            <person name="Singh A."/>
            <person name="Seah K."/>
            <person name="Emmerich C."/>
        </authorList>
    </citation>
    <scope>NUCLEOTIDE SEQUENCE</scope>
    <source>
        <strain evidence="7">ATCC30299</strain>
    </source>
</reference>
<dbReference type="Gene3D" id="2.60.40.150">
    <property type="entry name" value="C2 domain"/>
    <property type="match status" value="1"/>
</dbReference>
<comment type="caution">
    <text evidence="7">The sequence shown here is derived from an EMBL/GenBank/DDBJ whole genome shotgun (WGS) entry which is preliminary data.</text>
</comment>
<dbReference type="InterPro" id="IPR018247">
    <property type="entry name" value="EF_Hand_1_Ca_BS"/>
</dbReference>
<dbReference type="Proteomes" id="UP001162131">
    <property type="component" value="Unassembled WGS sequence"/>
</dbReference>
<keyword evidence="4" id="KW-0812">Transmembrane</keyword>
<keyword evidence="1" id="KW-0479">Metal-binding</keyword>
<evidence type="ECO:0000313" key="8">
    <source>
        <dbReference type="Proteomes" id="UP001162131"/>
    </source>
</evidence>
<evidence type="ECO:0000256" key="3">
    <source>
        <dbReference type="SAM" id="Coils"/>
    </source>
</evidence>
<feature type="domain" description="C2" evidence="5">
    <location>
        <begin position="139"/>
        <end position="256"/>
    </location>
</feature>
<dbReference type="Pfam" id="PF00168">
    <property type="entry name" value="C2"/>
    <property type="match status" value="1"/>
</dbReference>
<dbReference type="EMBL" id="CAJZBQ010000051">
    <property type="protein sequence ID" value="CAG9330262.1"/>
    <property type="molecule type" value="Genomic_DNA"/>
</dbReference>
<feature type="transmembrane region" description="Helical" evidence="4">
    <location>
        <begin position="453"/>
        <end position="471"/>
    </location>
</feature>
<evidence type="ECO:0000259" key="5">
    <source>
        <dbReference type="PROSITE" id="PS50004"/>
    </source>
</evidence>
<feature type="transmembrane region" description="Helical" evidence="4">
    <location>
        <begin position="369"/>
        <end position="385"/>
    </location>
</feature>
<dbReference type="PROSITE" id="PS50222">
    <property type="entry name" value="EF_HAND_2"/>
    <property type="match status" value="1"/>
</dbReference>
<evidence type="ECO:0000256" key="1">
    <source>
        <dbReference type="ARBA" id="ARBA00022723"/>
    </source>
</evidence>
<dbReference type="PROSITE" id="PS50004">
    <property type="entry name" value="C2"/>
    <property type="match status" value="1"/>
</dbReference>
<keyword evidence="3" id="KW-0175">Coiled coil</keyword>
<dbReference type="CDD" id="cd00051">
    <property type="entry name" value="EFh"/>
    <property type="match status" value="1"/>
</dbReference>
<dbReference type="PROSITE" id="PS00018">
    <property type="entry name" value="EF_HAND_1"/>
    <property type="match status" value="1"/>
</dbReference>
<dbReference type="Gene3D" id="1.10.238.10">
    <property type="entry name" value="EF-hand"/>
    <property type="match status" value="1"/>
</dbReference>
<dbReference type="SMART" id="SM00239">
    <property type="entry name" value="C2"/>
    <property type="match status" value="1"/>
</dbReference>
<dbReference type="GO" id="GO:0005509">
    <property type="term" value="F:calcium ion binding"/>
    <property type="evidence" value="ECO:0007669"/>
    <property type="project" value="InterPro"/>
</dbReference>
<dbReference type="SMART" id="SM00054">
    <property type="entry name" value="EFh"/>
    <property type="match status" value="2"/>
</dbReference>
<protein>
    <recommendedName>
        <fullName evidence="9">C2 domain-containing protein</fullName>
    </recommendedName>
</protein>
<dbReference type="InterPro" id="IPR000008">
    <property type="entry name" value="C2_dom"/>
</dbReference>
<keyword evidence="8" id="KW-1185">Reference proteome</keyword>
<proteinExistence type="predicted"/>
<gene>
    <name evidence="7" type="ORF">BSTOLATCC_MIC50861</name>
</gene>
<evidence type="ECO:0000259" key="6">
    <source>
        <dbReference type="PROSITE" id="PS50222"/>
    </source>
</evidence>
<dbReference type="PANTHER" id="PTHR45911:SF4">
    <property type="entry name" value="MULTIPLE C2 AND TRANSMEMBRANE DOMAIN-CONTAINING PROTEIN"/>
    <property type="match status" value="1"/>
</dbReference>
<evidence type="ECO:0000256" key="2">
    <source>
        <dbReference type="ARBA" id="ARBA00022837"/>
    </source>
</evidence>
<dbReference type="PRINTS" id="PR00360">
    <property type="entry name" value="C2DOMAIN"/>
</dbReference>
<dbReference type="InterPro" id="IPR035892">
    <property type="entry name" value="C2_domain_sf"/>
</dbReference>
<organism evidence="7 8">
    <name type="scientific">Blepharisma stoltei</name>
    <dbReference type="NCBI Taxonomy" id="1481888"/>
    <lineage>
        <taxon>Eukaryota</taxon>
        <taxon>Sar</taxon>
        <taxon>Alveolata</taxon>
        <taxon>Ciliophora</taxon>
        <taxon>Postciliodesmatophora</taxon>
        <taxon>Heterotrichea</taxon>
        <taxon>Heterotrichida</taxon>
        <taxon>Blepharismidae</taxon>
        <taxon>Blepharisma</taxon>
    </lineage>
</organism>
<keyword evidence="4" id="KW-0472">Membrane</keyword>
<keyword evidence="4" id="KW-1133">Transmembrane helix</keyword>
<evidence type="ECO:0008006" key="9">
    <source>
        <dbReference type="Google" id="ProtNLM"/>
    </source>
</evidence>
<dbReference type="Pfam" id="PF13499">
    <property type="entry name" value="EF-hand_7"/>
    <property type="match status" value="1"/>
</dbReference>
<keyword evidence="2" id="KW-0106">Calcium</keyword>
<evidence type="ECO:0000313" key="7">
    <source>
        <dbReference type="EMBL" id="CAG9330262.1"/>
    </source>
</evidence>
<dbReference type="AlphaFoldDB" id="A0AAU9KAQ3"/>
<sequence length="475" mass="54479">MSGSFLEVPKSVFNTATPLVASSLGRTRLSVGTSPITGLMQDRYQQLMQEFNEIDKDGDKQLTFDEIFEFLSRRQGSDFDENLCHELFAKMDKNHDSIVTTQEFLWSYVDAEDIIMKRIKELKKQIQDKAKQMEECKKKMVQARAVEQMNQYGIMKGSILTVNVIAGQDLIPMDTNGASDPYVILECDGNTAQTRYIEAELNPKWDEEFTFNIQKPDAELKITVMDHDTIGKDDFEGEVMIPLSLLKDQMKHDQFFQLHDKNPKDRWQGRVHLGLQWIWSRAKYLEDLVNQWVEHIAMDKEEITSLEEQLEKLRKPFGNLVNANDWIMSPGESRPQSPNIEAVIGQRITAQADIITGGLIGKMAEKSHASIIAAGIFIFISILASFEKPDFLNLTIGLAAAYYWVILEESSERYRSLAIAIAASECFDLLWLWTNSDWEAPENPDGGLKYWTVYLTWIEFLIKIPVCLIFFKKSL</sequence>
<dbReference type="SUPFAM" id="SSF49562">
    <property type="entry name" value="C2 domain (Calcium/lipid-binding domain, CaLB)"/>
    <property type="match status" value="1"/>
</dbReference>
<dbReference type="InterPro" id="IPR011992">
    <property type="entry name" value="EF-hand-dom_pair"/>
</dbReference>
<feature type="coiled-coil region" evidence="3">
    <location>
        <begin position="116"/>
        <end position="146"/>
    </location>
</feature>
<evidence type="ECO:0000256" key="4">
    <source>
        <dbReference type="SAM" id="Phobius"/>
    </source>
</evidence>
<dbReference type="CDD" id="cd00030">
    <property type="entry name" value="C2"/>
    <property type="match status" value="1"/>
</dbReference>
<dbReference type="PANTHER" id="PTHR45911">
    <property type="entry name" value="C2 DOMAIN-CONTAINING PROTEIN"/>
    <property type="match status" value="1"/>
</dbReference>
<dbReference type="GO" id="GO:0016020">
    <property type="term" value="C:membrane"/>
    <property type="evidence" value="ECO:0007669"/>
    <property type="project" value="TreeGrafter"/>
</dbReference>
<dbReference type="SUPFAM" id="SSF47473">
    <property type="entry name" value="EF-hand"/>
    <property type="match status" value="1"/>
</dbReference>
<accession>A0AAU9KAQ3</accession>